<evidence type="ECO:0000313" key="3">
    <source>
        <dbReference type="EMBL" id="CAF4207511.1"/>
    </source>
</evidence>
<evidence type="ECO:0000313" key="2">
    <source>
        <dbReference type="EMBL" id="CAF3455080.1"/>
    </source>
</evidence>
<dbReference type="EMBL" id="CAJNYD010002912">
    <property type="protein sequence ID" value="CAF3455080.1"/>
    <property type="molecule type" value="Genomic_DNA"/>
</dbReference>
<protein>
    <submittedName>
        <fullName evidence="3">Uncharacterized protein</fullName>
    </submittedName>
</protein>
<dbReference type="Proteomes" id="UP000663833">
    <property type="component" value="Unassembled WGS sequence"/>
</dbReference>
<evidence type="ECO:0000313" key="5">
    <source>
        <dbReference type="Proteomes" id="UP000663851"/>
    </source>
</evidence>
<accession>A0A820CHR4</accession>
<dbReference type="Proteomes" id="UP000663869">
    <property type="component" value="Unassembled WGS sequence"/>
</dbReference>
<evidence type="ECO:0000313" key="1">
    <source>
        <dbReference type="EMBL" id="CAF3436675.1"/>
    </source>
</evidence>
<dbReference type="AlphaFoldDB" id="A0A820CHR4"/>
<gene>
    <name evidence="1" type="ORF">FME351_LOCUS12276</name>
    <name evidence="3" type="ORF">HFQ381_LOCUS7848</name>
    <name evidence="2" type="ORF">LUA448_LOCUS22210</name>
    <name evidence="4" type="ORF">TSG867_LOCUS1967</name>
</gene>
<organism evidence="3 5">
    <name type="scientific">Rotaria socialis</name>
    <dbReference type="NCBI Taxonomy" id="392032"/>
    <lineage>
        <taxon>Eukaryota</taxon>
        <taxon>Metazoa</taxon>
        <taxon>Spiralia</taxon>
        <taxon>Gnathifera</taxon>
        <taxon>Rotifera</taxon>
        <taxon>Eurotatoria</taxon>
        <taxon>Bdelloidea</taxon>
        <taxon>Philodinida</taxon>
        <taxon>Philodinidae</taxon>
        <taxon>Rotaria</taxon>
    </lineage>
</organism>
<evidence type="ECO:0000313" key="4">
    <source>
        <dbReference type="EMBL" id="CAF4232493.1"/>
    </source>
</evidence>
<dbReference type="Proteomes" id="UP000663862">
    <property type="component" value="Unassembled WGS sequence"/>
</dbReference>
<dbReference type="EMBL" id="CAJOBQ010000048">
    <property type="protein sequence ID" value="CAF4232493.1"/>
    <property type="molecule type" value="Genomic_DNA"/>
</dbReference>
<sequence>MYLGEIFGIDPYGFLYRMIMICPAQLGQVNHTLYYNPYLVLRSKNDVDDSRPPYCSNRASAIASLTRLTRMFPGGSLDGTNS</sequence>
<dbReference type="EMBL" id="CAJOBO010000381">
    <property type="protein sequence ID" value="CAF4207511.1"/>
    <property type="molecule type" value="Genomic_DNA"/>
</dbReference>
<comment type="caution">
    <text evidence="3">The sequence shown here is derived from an EMBL/GenBank/DDBJ whole genome shotgun (WGS) entry which is preliminary data.</text>
</comment>
<dbReference type="EMBL" id="CAJNYU010001441">
    <property type="protein sequence ID" value="CAF3436675.1"/>
    <property type="molecule type" value="Genomic_DNA"/>
</dbReference>
<reference evidence="3" key="1">
    <citation type="submission" date="2021-02" db="EMBL/GenBank/DDBJ databases">
        <authorList>
            <person name="Nowell W R."/>
        </authorList>
    </citation>
    <scope>NUCLEOTIDE SEQUENCE</scope>
</reference>
<name>A0A820CHR4_9BILA</name>
<proteinExistence type="predicted"/>
<dbReference type="Proteomes" id="UP000663851">
    <property type="component" value="Unassembled WGS sequence"/>
</dbReference>